<evidence type="ECO:0008006" key="7">
    <source>
        <dbReference type="Google" id="ProtNLM"/>
    </source>
</evidence>
<evidence type="ECO:0000313" key="5">
    <source>
        <dbReference type="EMBL" id="CAF0689241.1"/>
    </source>
</evidence>
<sequence>MAGAPGGSRGSELEASPELVTHRTSLWGMELGLQEGANFVLREKVVRVMRIAFLGDVVGEPGRQAVKEAIAWLREQWDPDFFVVNGENAAGGKGITPRIAYELLRYGADVITLGDHAWDQREVIPFFAEEPRLIRPLNYPPGTPGSGFVVVEGNGKKLAVISAQGRTFMGVPVDNPFILIREILPELRAQTPCVLVDFHAEATSEKLAMGWHLDGLVSAVVGTHTHVQTADDRVLPGGTAYITDVGFCGAHDSVIGREKQSVIQRYLTLLPTRMILATEGIQADGVILVIDEKTGRAQKIERFQLPVGLRTVVGSSLGASQSPGN</sequence>
<dbReference type="Gene3D" id="3.60.21.10">
    <property type="match status" value="1"/>
</dbReference>
<evidence type="ECO:0000256" key="2">
    <source>
        <dbReference type="ARBA" id="ARBA00022801"/>
    </source>
</evidence>
<dbReference type="SUPFAM" id="SSF56300">
    <property type="entry name" value="Metallo-dependent phosphatases"/>
    <property type="match status" value="1"/>
</dbReference>
<keyword evidence="3" id="KW-0408">Iron</keyword>
<dbReference type="InterPro" id="IPR005235">
    <property type="entry name" value="YmdB-like"/>
</dbReference>
<evidence type="ECO:0000256" key="3">
    <source>
        <dbReference type="ARBA" id="ARBA00023004"/>
    </source>
</evidence>
<dbReference type="PANTHER" id="PTHR36303">
    <property type="entry name" value="2',3'-CYCLIC-NUCLEOTIDE 2'-PHOSPHODIESTERASE"/>
    <property type="match status" value="1"/>
</dbReference>
<accession>A0A8J2BLL2</accession>
<dbReference type="Pfam" id="PF13277">
    <property type="entry name" value="YmdB"/>
    <property type="match status" value="1"/>
</dbReference>
<dbReference type="PANTHER" id="PTHR36303:SF1">
    <property type="entry name" value="2',3'-CYCLIC-NUCLEOTIDE 2'-PHOSPHODIESTERASE"/>
    <property type="match status" value="1"/>
</dbReference>
<name>A0A8J2BLL2_9BACT</name>
<evidence type="ECO:0000256" key="1">
    <source>
        <dbReference type="ARBA" id="ARBA00022723"/>
    </source>
</evidence>
<comment type="caution">
    <text evidence="5">The sequence shown here is derived from an EMBL/GenBank/DDBJ whole genome shotgun (WGS) entry which is preliminary data.</text>
</comment>
<gene>
    <name evidence="5" type="ORF">MPNT_10157</name>
</gene>
<dbReference type="NCBIfam" id="TIGR00282">
    <property type="entry name" value="TIGR00282 family metallophosphoesterase"/>
    <property type="match status" value="1"/>
</dbReference>
<keyword evidence="2" id="KW-0378">Hydrolase</keyword>
<dbReference type="CDD" id="cd07382">
    <property type="entry name" value="MPP_DR1281"/>
    <property type="match status" value="1"/>
</dbReference>
<reference evidence="5" key="1">
    <citation type="submission" date="2021-02" db="EMBL/GenBank/DDBJ databases">
        <authorList>
            <person name="Cremers G."/>
            <person name="Picone N."/>
        </authorList>
    </citation>
    <scope>NUCLEOTIDE SEQUENCE</scope>
    <source>
        <strain evidence="5">PQ17</strain>
    </source>
</reference>
<comment type="similarity">
    <text evidence="4">Belongs to the YmdB-like family.</text>
</comment>
<evidence type="ECO:0000313" key="6">
    <source>
        <dbReference type="Proteomes" id="UP000663859"/>
    </source>
</evidence>
<dbReference type="Proteomes" id="UP000663859">
    <property type="component" value="Unassembled WGS sequence"/>
</dbReference>
<protein>
    <recommendedName>
        <fullName evidence="7">Metallophosphoesterase</fullName>
    </recommendedName>
</protein>
<dbReference type="InterPro" id="IPR029052">
    <property type="entry name" value="Metallo-depent_PP-like"/>
</dbReference>
<evidence type="ECO:0000256" key="4">
    <source>
        <dbReference type="ARBA" id="ARBA00061401"/>
    </source>
</evidence>
<keyword evidence="6" id="KW-1185">Reference proteome</keyword>
<dbReference type="GO" id="GO:0004113">
    <property type="term" value="F:2',3'-cyclic-nucleotide 3'-phosphodiesterase activity"/>
    <property type="evidence" value="ECO:0007669"/>
    <property type="project" value="TreeGrafter"/>
</dbReference>
<dbReference type="AlphaFoldDB" id="A0A8J2BLL2"/>
<proteinExistence type="inferred from homology"/>
<keyword evidence="1" id="KW-0479">Metal-binding</keyword>
<dbReference type="EMBL" id="CAJNOB010000001">
    <property type="protein sequence ID" value="CAF0689241.1"/>
    <property type="molecule type" value="Genomic_DNA"/>
</dbReference>
<dbReference type="FunFam" id="3.60.21.10:FF:000016">
    <property type="entry name" value="Putative metallophosphoesterase"/>
    <property type="match status" value="1"/>
</dbReference>
<organism evidence="5 6">
    <name type="scientific">Candidatus Methylacidithermus pantelleriae</name>
    <dbReference type="NCBI Taxonomy" id="2744239"/>
    <lineage>
        <taxon>Bacteria</taxon>
        <taxon>Pseudomonadati</taxon>
        <taxon>Verrucomicrobiota</taxon>
        <taxon>Methylacidiphilae</taxon>
        <taxon>Methylacidiphilales</taxon>
        <taxon>Methylacidiphilaceae</taxon>
        <taxon>Candidatus Methylacidithermus</taxon>
    </lineage>
</organism>
<dbReference type="GO" id="GO:0046872">
    <property type="term" value="F:metal ion binding"/>
    <property type="evidence" value="ECO:0007669"/>
    <property type="project" value="UniProtKB-KW"/>
</dbReference>